<reference evidence="10" key="1">
    <citation type="journal article" date="2020" name="mSystems">
        <title>Genome- and Community-Level Interaction Insights into Carbon Utilization and Element Cycling Functions of Hydrothermarchaeota in Hydrothermal Sediment.</title>
        <authorList>
            <person name="Zhou Z."/>
            <person name="Liu Y."/>
            <person name="Xu W."/>
            <person name="Pan J."/>
            <person name="Luo Z.H."/>
            <person name="Li M."/>
        </authorList>
    </citation>
    <scope>NUCLEOTIDE SEQUENCE [LARGE SCALE GENOMIC DNA]</scope>
    <source>
        <strain evidence="10">SpSt-143</strain>
    </source>
</reference>
<sequence length="395" mass="42082">MQANGAYIVSIVRTPVGKAEKGALRNVRPEELGAIAVREAIRRVKGLEPELIDDVIMGCAFPEGPQGMNLGRIVAQKAGLPDSVPGATVNRFCSSGLQTIAMATQAIVAGYADVVVAGGTESMSQVPMSGFFFQPDPELVARDIDVYLSMGLTAENLAERYGISREEADRFALRSHMRAVEAIDGGRFDEEIVPVRVREVVYDNGQTRLEEKEVRIDEGPRRDTSLEALAALRPVFKQNGTVTAGNASQKSDGAAAAVVMSERMVRELGVEPLGRLIGFALAGVPPEIMGIGPVEAIRKVLKQTGLSLKDIDLIELNEAFAVQALAVIREVGLDEEKVNVNGGAIALGHPLGCTGTKLTATLLYELRRRGGRYGLCTMCVGGGMGAAGLIENLQR</sequence>
<evidence type="ECO:0000256" key="4">
    <source>
        <dbReference type="ARBA" id="ARBA00023315"/>
    </source>
</evidence>
<evidence type="ECO:0000259" key="8">
    <source>
        <dbReference type="Pfam" id="PF00108"/>
    </source>
</evidence>
<dbReference type="InterPro" id="IPR002155">
    <property type="entry name" value="Thiolase"/>
</dbReference>
<keyword evidence="3 7" id="KW-0808">Transferase</keyword>
<gene>
    <name evidence="10" type="ORF">ENO59_07635</name>
</gene>
<dbReference type="PANTHER" id="PTHR43853">
    <property type="entry name" value="3-KETOACYL-COA THIOLASE, PEROXISOMAL"/>
    <property type="match status" value="1"/>
</dbReference>
<feature type="active site" description="Acyl-thioester intermediate" evidence="6">
    <location>
        <position position="93"/>
    </location>
</feature>
<evidence type="ECO:0000256" key="5">
    <source>
        <dbReference type="ARBA" id="ARBA00024073"/>
    </source>
</evidence>
<dbReference type="EMBL" id="DSGB01000005">
    <property type="protein sequence ID" value="HER96373.1"/>
    <property type="molecule type" value="Genomic_DNA"/>
</dbReference>
<proteinExistence type="inferred from homology"/>
<dbReference type="InterPro" id="IPR020617">
    <property type="entry name" value="Thiolase_C"/>
</dbReference>
<feature type="domain" description="Thiolase N-terminal" evidence="8">
    <location>
        <begin position="7"/>
        <end position="262"/>
    </location>
</feature>
<dbReference type="InterPro" id="IPR020615">
    <property type="entry name" value="Thiolase_acyl_enz_int_AS"/>
</dbReference>
<dbReference type="Gene3D" id="3.40.47.10">
    <property type="match status" value="1"/>
</dbReference>
<dbReference type="InterPro" id="IPR050215">
    <property type="entry name" value="Thiolase-like_sf_Thiolase"/>
</dbReference>
<dbReference type="SUPFAM" id="SSF53901">
    <property type="entry name" value="Thiolase-like"/>
    <property type="match status" value="2"/>
</dbReference>
<dbReference type="EC" id="2.3.1.16" evidence="5"/>
<dbReference type="NCBIfam" id="TIGR01930">
    <property type="entry name" value="AcCoA-C-Actrans"/>
    <property type="match status" value="1"/>
</dbReference>
<evidence type="ECO:0000256" key="2">
    <source>
        <dbReference type="ARBA" id="ARBA00010982"/>
    </source>
</evidence>
<dbReference type="InterPro" id="IPR020610">
    <property type="entry name" value="Thiolase_AS"/>
</dbReference>
<comment type="caution">
    <text evidence="10">The sequence shown here is derived from an EMBL/GenBank/DDBJ whole genome shotgun (WGS) entry which is preliminary data.</text>
</comment>
<dbReference type="GO" id="GO:0003988">
    <property type="term" value="F:acetyl-CoA C-acyltransferase activity"/>
    <property type="evidence" value="ECO:0007669"/>
    <property type="project" value="UniProtKB-EC"/>
</dbReference>
<protein>
    <recommendedName>
        <fullName evidence="5">acetyl-CoA C-acyltransferase</fullName>
        <ecNumber evidence="5">2.3.1.16</ecNumber>
    </recommendedName>
</protein>
<dbReference type="GO" id="GO:0006635">
    <property type="term" value="P:fatty acid beta-oxidation"/>
    <property type="evidence" value="ECO:0007669"/>
    <property type="project" value="TreeGrafter"/>
</dbReference>
<dbReference type="Pfam" id="PF00108">
    <property type="entry name" value="Thiolase_N"/>
    <property type="match status" value="1"/>
</dbReference>
<evidence type="ECO:0000313" key="10">
    <source>
        <dbReference type="EMBL" id="HER96373.1"/>
    </source>
</evidence>
<keyword evidence="4 7" id="KW-0012">Acyltransferase</keyword>
<accession>A0A7V2B163</accession>
<dbReference type="GO" id="GO:0005737">
    <property type="term" value="C:cytoplasm"/>
    <property type="evidence" value="ECO:0007669"/>
    <property type="project" value="UniProtKB-ARBA"/>
</dbReference>
<dbReference type="AlphaFoldDB" id="A0A7V2B163"/>
<comment type="pathway">
    <text evidence="1">Lipid metabolism.</text>
</comment>
<dbReference type="Pfam" id="PF02803">
    <property type="entry name" value="Thiolase_C"/>
    <property type="match status" value="1"/>
</dbReference>
<dbReference type="PROSITE" id="PS00737">
    <property type="entry name" value="THIOLASE_2"/>
    <property type="match status" value="1"/>
</dbReference>
<organism evidence="10">
    <name type="scientific">Rhodothermus marinus</name>
    <name type="common">Rhodothermus obamensis</name>
    <dbReference type="NCBI Taxonomy" id="29549"/>
    <lineage>
        <taxon>Bacteria</taxon>
        <taxon>Pseudomonadati</taxon>
        <taxon>Rhodothermota</taxon>
        <taxon>Rhodothermia</taxon>
        <taxon>Rhodothermales</taxon>
        <taxon>Rhodothermaceae</taxon>
        <taxon>Rhodothermus</taxon>
    </lineage>
</organism>
<evidence type="ECO:0000256" key="3">
    <source>
        <dbReference type="ARBA" id="ARBA00022679"/>
    </source>
</evidence>
<dbReference type="CDD" id="cd00751">
    <property type="entry name" value="thiolase"/>
    <property type="match status" value="1"/>
</dbReference>
<evidence type="ECO:0000259" key="9">
    <source>
        <dbReference type="Pfam" id="PF02803"/>
    </source>
</evidence>
<evidence type="ECO:0000256" key="1">
    <source>
        <dbReference type="ARBA" id="ARBA00005189"/>
    </source>
</evidence>
<dbReference type="FunFam" id="3.40.47.10:FF:000010">
    <property type="entry name" value="Acetyl-CoA acetyltransferase (Thiolase)"/>
    <property type="match status" value="1"/>
</dbReference>
<dbReference type="PANTHER" id="PTHR43853:SF21">
    <property type="entry name" value="STEROID 3-KETOACYL-COA THIOLASE"/>
    <property type="match status" value="1"/>
</dbReference>
<feature type="domain" description="Thiolase C-terminal" evidence="9">
    <location>
        <begin position="271"/>
        <end position="391"/>
    </location>
</feature>
<evidence type="ECO:0000256" key="6">
    <source>
        <dbReference type="PIRSR" id="PIRSR000429-1"/>
    </source>
</evidence>
<dbReference type="PIRSF" id="PIRSF000429">
    <property type="entry name" value="Ac-CoA_Ac_transf"/>
    <property type="match status" value="1"/>
</dbReference>
<dbReference type="GO" id="GO:0010124">
    <property type="term" value="P:phenylacetate catabolic process"/>
    <property type="evidence" value="ECO:0007669"/>
    <property type="project" value="TreeGrafter"/>
</dbReference>
<dbReference type="InterPro" id="IPR016039">
    <property type="entry name" value="Thiolase-like"/>
</dbReference>
<name>A0A7V2B163_RHOMR</name>
<dbReference type="InterPro" id="IPR020613">
    <property type="entry name" value="Thiolase_CS"/>
</dbReference>
<dbReference type="PROSITE" id="PS00098">
    <property type="entry name" value="THIOLASE_1"/>
    <property type="match status" value="1"/>
</dbReference>
<dbReference type="InterPro" id="IPR020616">
    <property type="entry name" value="Thiolase_N"/>
</dbReference>
<feature type="active site" description="Proton acceptor" evidence="6">
    <location>
        <position position="379"/>
    </location>
</feature>
<feature type="active site" description="Proton acceptor" evidence="6">
    <location>
        <position position="349"/>
    </location>
</feature>
<comment type="similarity">
    <text evidence="2 7">Belongs to the thiolase-like superfamily. Thiolase family.</text>
</comment>
<evidence type="ECO:0000256" key="7">
    <source>
        <dbReference type="RuleBase" id="RU003557"/>
    </source>
</evidence>
<dbReference type="PROSITE" id="PS00099">
    <property type="entry name" value="THIOLASE_3"/>
    <property type="match status" value="1"/>
</dbReference>